<dbReference type="EMBL" id="JAPWTK010000011">
    <property type="protein sequence ID" value="KAJ8959829.1"/>
    <property type="molecule type" value="Genomic_DNA"/>
</dbReference>
<dbReference type="InterPro" id="IPR006612">
    <property type="entry name" value="THAP_Znf"/>
</dbReference>
<evidence type="ECO:0000256" key="5">
    <source>
        <dbReference type="PROSITE-ProRule" id="PRU00309"/>
    </source>
</evidence>
<dbReference type="InterPro" id="IPR038441">
    <property type="entry name" value="THAP_Znf_sf"/>
</dbReference>
<gene>
    <name evidence="8" type="ORF">NQ318_011562</name>
</gene>
<feature type="compositionally biased region" description="Basic and acidic residues" evidence="6">
    <location>
        <begin position="164"/>
        <end position="177"/>
    </location>
</feature>
<dbReference type="PROSITE" id="PS50950">
    <property type="entry name" value="ZF_THAP"/>
    <property type="match status" value="1"/>
</dbReference>
<keyword evidence="1" id="KW-0479">Metal-binding</keyword>
<dbReference type="SMART" id="SM00692">
    <property type="entry name" value="DM3"/>
    <property type="match status" value="1"/>
</dbReference>
<name>A0AAV8Z6R4_9CUCU</name>
<evidence type="ECO:0000313" key="9">
    <source>
        <dbReference type="Proteomes" id="UP001162162"/>
    </source>
</evidence>
<keyword evidence="4 5" id="KW-0238">DNA-binding</keyword>
<dbReference type="InterPro" id="IPR026516">
    <property type="entry name" value="THAP1/10"/>
</dbReference>
<accession>A0AAV8Z6R4</accession>
<dbReference type="GO" id="GO:0043565">
    <property type="term" value="F:sequence-specific DNA binding"/>
    <property type="evidence" value="ECO:0007669"/>
    <property type="project" value="InterPro"/>
</dbReference>
<dbReference type="Gene3D" id="6.20.210.20">
    <property type="entry name" value="THAP domain"/>
    <property type="match status" value="1"/>
</dbReference>
<dbReference type="SUPFAM" id="SSF57716">
    <property type="entry name" value="Glucocorticoid receptor-like (DNA-binding domain)"/>
    <property type="match status" value="1"/>
</dbReference>
<dbReference type="SMART" id="SM00980">
    <property type="entry name" value="THAP"/>
    <property type="match status" value="1"/>
</dbReference>
<keyword evidence="9" id="KW-1185">Reference proteome</keyword>
<dbReference type="PANTHER" id="PTHR46600:SF11">
    <property type="entry name" value="THAP DOMAIN-CONTAINING PROTEIN 10"/>
    <property type="match status" value="1"/>
</dbReference>
<organism evidence="8 9">
    <name type="scientific">Aromia moschata</name>
    <dbReference type="NCBI Taxonomy" id="1265417"/>
    <lineage>
        <taxon>Eukaryota</taxon>
        <taxon>Metazoa</taxon>
        <taxon>Ecdysozoa</taxon>
        <taxon>Arthropoda</taxon>
        <taxon>Hexapoda</taxon>
        <taxon>Insecta</taxon>
        <taxon>Pterygota</taxon>
        <taxon>Neoptera</taxon>
        <taxon>Endopterygota</taxon>
        <taxon>Coleoptera</taxon>
        <taxon>Polyphaga</taxon>
        <taxon>Cucujiformia</taxon>
        <taxon>Chrysomeloidea</taxon>
        <taxon>Cerambycidae</taxon>
        <taxon>Cerambycinae</taxon>
        <taxon>Callichromatini</taxon>
        <taxon>Aromia</taxon>
    </lineage>
</organism>
<dbReference type="GO" id="GO:0008270">
    <property type="term" value="F:zinc ion binding"/>
    <property type="evidence" value="ECO:0007669"/>
    <property type="project" value="UniProtKB-KW"/>
</dbReference>
<sequence length="270" mass="31048">MIGSCLKTFPTRQYQKYPIPASKMPSLCCVCPSAKQRQENIHYHRFPSDSVLKKRWVEHLGLTDYKESWRVCSNHFSSESYIESALPGIRSHRLKSTAVPIRSMSDEQNDENCSININSSNNVTPKSENSFMIDGHHIAVTESHNKNIISPNEPLDKAVVSAVKHEKSLPSKTEQSRKGKRSVSETSFFDEFGDGDFLNYRRISDVKWDQIANSPKKARICWEVAVETIQEQRQIIKKYRIENADMWAKIKNLISLTPNLKEKNFLSDKQ</sequence>
<dbReference type="AlphaFoldDB" id="A0AAV8Z6R4"/>
<dbReference type="Pfam" id="PF05485">
    <property type="entry name" value="THAP"/>
    <property type="match status" value="1"/>
</dbReference>
<evidence type="ECO:0000259" key="7">
    <source>
        <dbReference type="PROSITE" id="PS50950"/>
    </source>
</evidence>
<keyword evidence="3" id="KW-0862">Zinc</keyword>
<evidence type="ECO:0000313" key="8">
    <source>
        <dbReference type="EMBL" id="KAJ8959829.1"/>
    </source>
</evidence>
<proteinExistence type="predicted"/>
<evidence type="ECO:0000256" key="3">
    <source>
        <dbReference type="ARBA" id="ARBA00022833"/>
    </source>
</evidence>
<keyword evidence="2 5" id="KW-0863">Zinc-finger</keyword>
<evidence type="ECO:0000256" key="1">
    <source>
        <dbReference type="ARBA" id="ARBA00022723"/>
    </source>
</evidence>
<evidence type="ECO:0000256" key="4">
    <source>
        <dbReference type="ARBA" id="ARBA00023125"/>
    </source>
</evidence>
<dbReference type="Proteomes" id="UP001162162">
    <property type="component" value="Unassembled WGS sequence"/>
</dbReference>
<comment type="caution">
    <text evidence="8">The sequence shown here is derived from an EMBL/GenBank/DDBJ whole genome shotgun (WGS) entry which is preliminary data.</text>
</comment>
<dbReference type="PANTHER" id="PTHR46600">
    <property type="entry name" value="THAP DOMAIN-CONTAINING"/>
    <property type="match status" value="1"/>
</dbReference>
<evidence type="ECO:0000256" key="6">
    <source>
        <dbReference type="SAM" id="MobiDB-lite"/>
    </source>
</evidence>
<reference evidence="8" key="1">
    <citation type="journal article" date="2023" name="Insect Mol. Biol.">
        <title>Genome sequencing provides insights into the evolution of gene families encoding plant cell wall-degrading enzymes in longhorned beetles.</title>
        <authorList>
            <person name="Shin N.R."/>
            <person name="Okamura Y."/>
            <person name="Kirsch R."/>
            <person name="Pauchet Y."/>
        </authorList>
    </citation>
    <scope>NUCLEOTIDE SEQUENCE</scope>
    <source>
        <strain evidence="8">AMC_N1</strain>
    </source>
</reference>
<feature type="region of interest" description="Disordered" evidence="6">
    <location>
        <begin position="164"/>
        <end position="184"/>
    </location>
</feature>
<protein>
    <recommendedName>
        <fullName evidence="7">THAP-type domain-containing protein</fullName>
    </recommendedName>
</protein>
<evidence type="ECO:0000256" key="2">
    <source>
        <dbReference type="ARBA" id="ARBA00022771"/>
    </source>
</evidence>
<feature type="domain" description="THAP-type" evidence="7">
    <location>
        <begin position="24"/>
        <end position="103"/>
    </location>
</feature>